<dbReference type="GO" id="GO:0005886">
    <property type="term" value="C:plasma membrane"/>
    <property type="evidence" value="ECO:0007669"/>
    <property type="project" value="UniProtKB-SubCell"/>
</dbReference>
<dbReference type="GO" id="GO:0015562">
    <property type="term" value="F:efflux transmembrane transporter activity"/>
    <property type="evidence" value="ECO:0007669"/>
    <property type="project" value="InterPro"/>
</dbReference>
<dbReference type="NCBIfam" id="TIGR01845">
    <property type="entry name" value="outer_NodT"/>
    <property type="match status" value="1"/>
</dbReference>
<dbReference type="AlphaFoldDB" id="A0A8S8XF85"/>
<dbReference type="Gene3D" id="1.20.1600.10">
    <property type="entry name" value="Outer membrane efflux proteins (OEP)"/>
    <property type="match status" value="1"/>
</dbReference>
<dbReference type="InterPro" id="IPR003423">
    <property type="entry name" value="OMP_efflux"/>
</dbReference>
<accession>A0A8S8XF85</accession>
<keyword evidence="2" id="KW-1134">Transmembrane beta strand</keyword>
<protein>
    <submittedName>
        <fullName evidence="5">RND transporter</fullName>
    </submittedName>
</protein>
<keyword evidence="2" id="KW-0812">Transmembrane</keyword>
<reference evidence="5" key="1">
    <citation type="submission" date="2021-02" db="EMBL/GenBank/DDBJ databases">
        <title>Genome sequence of Rhodospirillales sp. strain TMPK1 isolated from soil.</title>
        <authorList>
            <person name="Nakai R."/>
            <person name="Kusada H."/>
            <person name="Tamaki H."/>
        </authorList>
    </citation>
    <scope>NUCLEOTIDE SEQUENCE</scope>
    <source>
        <strain evidence="5">TMPK1</strain>
    </source>
</reference>
<feature type="coiled-coil region" evidence="3">
    <location>
        <begin position="81"/>
        <end position="115"/>
    </location>
</feature>
<dbReference type="EMBL" id="BOPV01000001">
    <property type="protein sequence ID" value="GIL39886.1"/>
    <property type="molecule type" value="Genomic_DNA"/>
</dbReference>
<feature type="region of interest" description="Disordered" evidence="4">
    <location>
        <begin position="128"/>
        <end position="147"/>
    </location>
</feature>
<evidence type="ECO:0000313" key="5">
    <source>
        <dbReference type="EMBL" id="GIL39886.1"/>
    </source>
</evidence>
<keyword evidence="2" id="KW-0472">Membrane</keyword>
<evidence type="ECO:0000256" key="2">
    <source>
        <dbReference type="RuleBase" id="RU362097"/>
    </source>
</evidence>
<evidence type="ECO:0000256" key="1">
    <source>
        <dbReference type="ARBA" id="ARBA00007613"/>
    </source>
</evidence>
<dbReference type="Pfam" id="PF02321">
    <property type="entry name" value="OEP"/>
    <property type="match status" value="2"/>
</dbReference>
<keyword evidence="3" id="KW-0175">Coiled coil</keyword>
<dbReference type="InterPro" id="IPR010131">
    <property type="entry name" value="MdtP/NodT-like"/>
</dbReference>
<evidence type="ECO:0000256" key="4">
    <source>
        <dbReference type="SAM" id="MobiDB-lite"/>
    </source>
</evidence>
<organism evidence="5 6">
    <name type="scientific">Roseiterribacter gracilis</name>
    <dbReference type="NCBI Taxonomy" id="2812848"/>
    <lineage>
        <taxon>Bacteria</taxon>
        <taxon>Pseudomonadati</taxon>
        <taxon>Pseudomonadota</taxon>
        <taxon>Alphaproteobacteria</taxon>
        <taxon>Rhodospirillales</taxon>
        <taxon>Roseiterribacteraceae</taxon>
        <taxon>Roseiterribacter</taxon>
    </lineage>
</organism>
<dbReference type="PANTHER" id="PTHR30203:SF33">
    <property type="entry name" value="BLR4455 PROTEIN"/>
    <property type="match status" value="1"/>
</dbReference>
<sequence>MTTDLTTSAQWIPAFAGMTKRGAYAALLIGLLSSCAVGPDYVRPTTDIPASFKEQAGWKVAAPNDAAPRGAWWQDFNDPTLDNLQDRLLQTNQSLRVAEANYRQATALTDQAQSQLFPTVGASFDATRSGTANSAPTGAPSNSTARTSYRANATANWDIDLWGRIRRSIEAQDESALASAADLANARLSLQAQLASAYVQLRFQDEFQRLLDTTVEAYARSLQITQNQYNVGLVARSDVDQAETQLAQTQAQAIANQRSRAQLEHAIAVLVGTAPADFTLKPTTMTLRMPPIPMALPSTLLERRPDVASAERRVASANAEIGVAIAAWFPDLSLSGSYGVSGSPISKLFRASNVAWSAGASVAETIFDAGARSARIDQARAAYDGTVAQYRLTVLGALAQVEDQLVALDTLKRQGEAQAIALRAARSAEQSIIDQYRAGRVAYTSVVQAQAQALQAEQSSITVRQNQLLAAVVLIQALGGGWDGTSAGAVVQPAAKTDASARK</sequence>
<dbReference type="Gene3D" id="2.20.200.10">
    <property type="entry name" value="Outer membrane efflux proteins (OEP)"/>
    <property type="match status" value="1"/>
</dbReference>
<comment type="similarity">
    <text evidence="1 2">Belongs to the outer membrane factor (OMF) (TC 1.B.17) family.</text>
</comment>
<dbReference type="SUPFAM" id="SSF56954">
    <property type="entry name" value="Outer membrane efflux proteins (OEP)"/>
    <property type="match status" value="1"/>
</dbReference>
<keyword evidence="2" id="KW-0564">Palmitate</keyword>
<dbReference type="PANTHER" id="PTHR30203">
    <property type="entry name" value="OUTER MEMBRANE CATION EFFLUX PROTEIN"/>
    <property type="match status" value="1"/>
</dbReference>
<proteinExistence type="inferred from homology"/>
<evidence type="ECO:0000313" key="6">
    <source>
        <dbReference type="Proteomes" id="UP000681075"/>
    </source>
</evidence>
<name>A0A8S8XF85_9PROT</name>
<dbReference type="Proteomes" id="UP000681075">
    <property type="component" value="Unassembled WGS sequence"/>
</dbReference>
<evidence type="ECO:0000256" key="3">
    <source>
        <dbReference type="SAM" id="Coils"/>
    </source>
</evidence>
<keyword evidence="6" id="KW-1185">Reference proteome</keyword>
<gene>
    <name evidence="5" type="ORF">TMPK1_21230</name>
</gene>
<comment type="caution">
    <text evidence="5">The sequence shown here is derived from an EMBL/GenBank/DDBJ whole genome shotgun (WGS) entry which is preliminary data.</text>
</comment>
<keyword evidence="2" id="KW-0449">Lipoprotein</keyword>
<comment type="subcellular location">
    <subcellularLocation>
        <location evidence="2">Cell membrane</location>
        <topology evidence="2">Lipid-anchor</topology>
    </subcellularLocation>
</comment>